<proteinExistence type="predicted"/>
<dbReference type="SUPFAM" id="SSF55781">
    <property type="entry name" value="GAF domain-like"/>
    <property type="match status" value="1"/>
</dbReference>
<feature type="domain" description="ANTAR" evidence="6">
    <location>
        <begin position="183"/>
        <end position="244"/>
    </location>
</feature>
<protein>
    <submittedName>
        <fullName evidence="7">GAF domain-containing protein</fullName>
    </submittedName>
</protein>
<comment type="caution">
    <text evidence="7">The sequence shown here is derived from an EMBL/GenBank/DDBJ whole genome shotgun (WGS) entry which is preliminary data.</text>
</comment>
<dbReference type="InterPro" id="IPR003594">
    <property type="entry name" value="HATPase_dom"/>
</dbReference>
<dbReference type="GO" id="GO:0003723">
    <property type="term" value="F:RNA binding"/>
    <property type="evidence" value="ECO:0007669"/>
    <property type="project" value="InterPro"/>
</dbReference>
<dbReference type="Gene3D" id="3.30.565.10">
    <property type="entry name" value="Histidine kinase-like ATPase, C-terminal domain"/>
    <property type="match status" value="1"/>
</dbReference>
<dbReference type="Pfam" id="PF13581">
    <property type="entry name" value="HATPase_c_2"/>
    <property type="match status" value="1"/>
</dbReference>
<dbReference type="PANTHER" id="PTHR35526">
    <property type="entry name" value="ANTI-SIGMA-F FACTOR RSBW-RELATED"/>
    <property type="match status" value="1"/>
</dbReference>
<dbReference type="SUPFAM" id="SSF55874">
    <property type="entry name" value="ATPase domain of HSP90 chaperone/DNA topoisomerase II/histidine kinase"/>
    <property type="match status" value="1"/>
</dbReference>
<sequence length="382" mass="41513">MHHSEHDDREQEAAVSTSREYDFAQAFVELSDTLVADFDVVDFLHVLAGRCVELLAVQAAGIMIGDQRGALRVMASSSEKARLLELFEVETSSGPCVDCYRRGTPVADIDLDEPDSRWREFAGRARADGFRAVHAVPVRLRGETIGVLNLFSTARGPLDDTVTHAAKALANVTALGLLQHRAVEYRQILAEQVQHAMNSRVTIEQAKGVLAERLDMDMEAAFTELRRYAARTGDRLGDIATAVTTADYGPLENRTRILVVRRFDITSLAGLRHKVDAVVAGHGLAGEKRAGFVLAVHEAAANAVEHGGGAGQLLLWLRAGTFYAEISDQGAGLPADYRVALPTPVDSLEQGRGLWLINTLYPDMELNTGPTGTRLMVRHPGA</sequence>
<evidence type="ECO:0000259" key="6">
    <source>
        <dbReference type="PROSITE" id="PS50921"/>
    </source>
</evidence>
<dbReference type="Gene3D" id="1.10.10.10">
    <property type="entry name" value="Winged helix-like DNA-binding domain superfamily/Winged helix DNA-binding domain"/>
    <property type="match status" value="1"/>
</dbReference>
<keyword evidence="4" id="KW-0805">Transcription regulation</keyword>
<dbReference type="InterPro" id="IPR029016">
    <property type="entry name" value="GAF-like_dom_sf"/>
</dbReference>
<dbReference type="SMART" id="SM01012">
    <property type="entry name" value="ANTAR"/>
    <property type="match status" value="1"/>
</dbReference>
<organism evidence="7 8">
    <name type="scientific">Actinoplanes lutulentus</name>
    <dbReference type="NCBI Taxonomy" id="1287878"/>
    <lineage>
        <taxon>Bacteria</taxon>
        <taxon>Bacillati</taxon>
        <taxon>Actinomycetota</taxon>
        <taxon>Actinomycetes</taxon>
        <taxon>Micromonosporales</taxon>
        <taxon>Micromonosporaceae</taxon>
        <taxon>Actinoplanes</taxon>
    </lineage>
</organism>
<evidence type="ECO:0000256" key="5">
    <source>
        <dbReference type="ARBA" id="ARBA00023163"/>
    </source>
</evidence>
<dbReference type="CDD" id="cd16936">
    <property type="entry name" value="HATPase_RsbW-like"/>
    <property type="match status" value="1"/>
</dbReference>
<keyword evidence="1" id="KW-0723">Serine/threonine-protein kinase</keyword>
<dbReference type="Gene3D" id="3.30.450.40">
    <property type="match status" value="1"/>
</dbReference>
<evidence type="ECO:0000256" key="1">
    <source>
        <dbReference type="ARBA" id="ARBA00022527"/>
    </source>
</evidence>
<dbReference type="InterPro" id="IPR050267">
    <property type="entry name" value="Anti-sigma-factor_SerPK"/>
</dbReference>
<dbReference type="Proteomes" id="UP000249341">
    <property type="component" value="Unassembled WGS sequence"/>
</dbReference>
<evidence type="ECO:0000313" key="7">
    <source>
        <dbReference type="EMBL" id="RAK28856.1"/>
    </source>
</evidence>
<evidence type="ECO:0000256" key="4">
    <source>
        <dbReference type="ARBA" id="ARBA00023015"/>
    </source>
</evidence>
<dbReference type="InterPro" id="IPR005561">
    <property type="entry name" value="ANTAR"/>
</dbReference>
<evidence type="ECO:0000313" key="8">
    <source>
        <dbReference type="Proteomes" id="UP000249341"/>
    </source>
</evidence>
<keyword evidence="2" id="KW-0808">Transferase</keyword>
<evidence type="ECO:0000256" key="2">
    <source>
        <dbReference type="ARBA" id="ARBA00022679"/>
    </source>
</evidence>
<reference evidence="7 8" key="1">
    <citation type="submission" date="2018-06" db="EMBL/GenBank/DDBJ databases">
        <title>Genomic Encyclopedia of Type Strains, Phase III (KMG-III): the genomes of soil and plant-associated and newly described type strains.</title>
        <authorList>
            <person name="Whitman W."/>
        </authorList>
    </citation>
    <scope>NUCLEOTIDE SEQUENCE [LARGE SCALE GENOMIC DNA]</scope>
    <source>
        <strain evidence="7 8">CGMCC 4.7090</strain>
    </source>
</reference>
<dbReference type="Pfam" id="PF13185">
    <property type="entry name" value="GAF_2"/>
    <property type="match status" value="1"/>
</dbReference>
<keyword evidence="5" id="KW-0804">Transcription</keyword>
<dbReference type="PROSITE" id="PS50921">
    <property type="entry name" value="ANTAR"/>
    <property type="match status" value="1"/>
</dbReference>
<dbReference type="InterPro" id="IPR011006">
    <property type="entry name" value="CheY-like_superfamily"/>
</dbReference>
<dbReference type="GO" id="GO:0004674">
    <property type="term" value="F:protein serine/threonine kinase activity"/>
    <property type="evidence" value="ECO:0007669"/>
    <property type="project" value="UniProtKB-KW"/>
</dbReference>
<dbReference type="AlphaFoldDB" id="A0A327Z3R8"/>
<dbReference type="PANTHER" id="PTHR35526:SF3">
    <property type="entry name" value="ANTI-SIGMA-F FACTOR RSBW"/>
    <property type="match status" value="1"/>
</dbReference>
<evidence type="ECO:0000256" key="3">
    <source>
        <dbReference type="ARBA" id="ARBA00022777"/>
    </source>
</evidence>
<dbReference type="SMART" id="SM00065">
    <property type="entry name" value="GAF"/>
    <property type="match status" value="1"/>
</dbReference>
<name>A0A327Z3R8_9ACTN</name>
<dbReference type="InterPro" id="IPR036890">
    <property type="entry name" value="HATPase_C_sf"/>
</dbReference>
<keyword evidence="3" id="KW-0418">Kinase</keyword>
<dbReference type="InterPro" id="IPR003018">
    <property type="entry name" value="GAF"/>
</dbReference>
<dbReference type="InterPro" id="IPR036388">
    <property type="entry name" value="WH-like_DNA-bd_sf"/>
</dbReference>
<gene>
    <name evidence="7" type="ORF">B0I29_119194</name>
</gene>
<accession>A0A327Z3R8</accession>
<dbReference type="SUPFAM" id="SSF52172">
    <property type="entry name" value="CheY-like"/>
    <property type="match status" value="1"/>
</dbReference>
<dbReference type="Pfam" id="PF03861">
    <property type="entry name" value="ANTAR"/>
    <property type="match status" value="1"/>
</dbReference>
<keyword evidence="8" id="KW-1185">Reference proteome</keyword>
<dbReference type="EMBL" id="QLMJ01000019">
    <property type="protein sequence ID" value="RAK28856.1"/>
    <property type="molecule type" value="Genomic_DNA"/>
</dbReference>